<dbReference type="AlphaFoldDB" id="A0AAQ3L0X3"/>
<sequence length="252" mass="29091">MEAEEGRGLPGRDDDSGIACSEEEKVALMRTFVEGRDRAAKEVDNLMLRRFLRARDLDIEKASLLFLKYLNWKRTAVPNGFISEEEVRNELSQKKIYMQGTDKAGHPIVVAFGAKHYSLHRHMDEFKNFVVYVLDRISSSMPAGQEKFTCIGDLKGWGYSNCDIRAYIAALDIMQNCYPERLGKIFLVHVPYLFMKTWKIIYPFIDKNTRKKFIFVEDKKLKATLLVDIDENQLPEIYGGRLPLVPIEESVI</sequence>
<dbReference type="PANTHER" id="PTHR46277">
    <property type="entry name" value="OS03G0850700 PROTEIN"/>
    <property type="match status" value="1"/>
</dbReference>
<evidence type="ECO:0000259" key="1">
    <source>
        <dbReference type="PROSITE" id="PS50191"/>
    </source>
</evidence>
<evidence type="ECO:0000313" key="2">
    <source>
        <dbReference type="EMBL" id="WOL18708.1"/>
    </source>
</evidence>
<dbReference type="InterPro" id="IPR036865">
    <property type="entry name" value="CRAL-TRIO_dom_sf"/>
</dbReference>
<accession>A0AAQ3L0X3</accession>
<dbReference type="SMART" id="SM01100">
    <property type="entry name" value="CRAL_TRIO_N"/>
    <property type="match status" value="1"/>
</dbReference>
<dbReference type="Proteomes" id="UP001327560">
    <property type="component" value="Chromosome 9"/>
</dbReference>
<dbReference type="SMART" id="SM00516">
    <property type="entry name" value="SEC14"/>
    <property type="match status" value="1"/>
</dbReference>
<dbReference type="PROSITE" id="PS50191">
    <property type="entry name" value="CRAL_TRIO"/>
    <property type="match status" value="1"/>
</dbReference>
<dbReference type="Pfam" id="PF00650">
    <property type="entry name" value="CRAL_TRIO"/>
    <property type="match status" value="1"/>
</dbReference>
<keyword evidence="3" id="KW-1185">Reference proteome</keyword>
<dbReference type="InterPro" id="IPR011074">
    <property type="entry name" value="CRAL/TRIO_N_dom"/>
</dbReference>
<dbReference type="Gene3D" id="3.40.525.10">
    <property type="entry name" value="CRAL-TRIO lipid binding domain"/>
    <property type="match status" value="1"/>
</dbReference>
<feature type="domain" description="CRAL-TRIO" evidence="1">
    <location>
        <begin position="84"/>
        <end position="246"/>
    </location>
</feature>
<dbReference type="SUPFAM" id="SSF46938">
    <property type="entry name" value="CRAL/TRIO N-terminal domain"/>
    <property type="match status" value="1"/>
</dbReference>
<dbReference type="EMBL" id="CP136898">
    <property type="protein sequence ID" value="WOL18708.1"/>
    <property type="molecule type" value="Genomic_DNA"/>
</dbReference>
<gene>
    <name evidence="2" type="ORF">Cni_G27505</name>
</gene>
<dbReference type="SUPFAM" id="SSF52087">
    <property type="entry name" value="CRAL/TRIO domain"/>
    <property type="match status" value="1"/>
</dbReference>
<dbReference type="InterPro" id="IPR001251">
    <property type="entry name" value="CRAL-TRIO_dom"/>
</dbReference>
<organism evidence="2 3">
    <name type="scientific">Canna indica</name>
    <name type="common">Indian-shot</name>
    <dbReference type="NCBI Taxonomy" id="4628"/>
    <lineage>
        <taxon>Eukaryota</taxon>
        <taxon>Viridiplantae</taxon>
        <taxon>Streptophyta</taxon>
        <taxon>Embryophyta</taxon>
        <taxon>Tracheophyta</taxon>
        <taxon>Spermatophyta</taxon>
        <taxon>Magnoliopsida</taxon>
        <taxon>Liliopsida</taxon>
        <taxon>Zingiberales</taxon>
        <taxon>Cannaceae</taxon>
        <taxon>Canna</taxon>
    </lineage>
</organism>
<proteinExistence type="predicted"/>
<protein>
    <submittedName>
        <fullName evidence="2">Random slug protein 5-like</fullName>
    </submittedName>
</protein>
<dbReference type="InterPro" id="IPR036273">
    <property type="entry name" value="CRAL/TRIO_N_dom_sf"/>
</dbReference>
<name>A0AAQ3L0X3_9LILI</name>
<dbReference type="CDD" id="cd00170">
    <property type="entry name" value="SEC14"/>
    <property type="match status" value="1"/>
</dbReference>
<dbReference type="PANTHER" id="PTHR46277:SF3">
    <property type="entry name" value="BINDING PROTEIN, PUTATIVE-RELATED"/>
    <property type="match status" value="1"/>
</dbReference>
<evidence type="ECO:0000313" key="3">
    <source>
        <dbReference type="Proteomes" id="UP001327560"/>
    </source>
</evidence>
<reference evidence="2 3" key="1">
    <citation type="submission" date="2023-10" db="EMBL/GenBank/DDBJ databases">
        <title>Chromosome-scale genome assembly provides insights into flower coloration mechanisms of Canna indica.</title>
        <authorList>
            <person name="Li C."/>
        </authorList>
    </citation>
    <scope>NUCLEOTIDE SEQUENCE [LARGE SCALE GENOMIC DNA]</scope>
    <source>
        <tissue evidence="2">Flower</tissue>
    </source>
</reference>